<accession>A0A1D3UHB6</accession>
<evidence type="ECO:0000313" key="1">
    <source>
        <dbReference type="EMBL" id="SCQ19418.1"/>
    </source>
</evidence>
<dbReference type="Proteomes" id="UP000182057">
    <property type="component" value="Unassembled WGS sequence"/>
</dbReference>
<proteinExistence type="predicted"/>
<dbReference type="RefSeq" id="WP_176729665.1">
    <property type="nucleotide sequence ID" value="NZ_CAJPTF010000036.1"/>
</dbReference>
<gene>
    <name evidence="1" type="ORF">TFUB20_00695</name>
</gene>
<name>A0A1D3UHB6_TANFO</name>
<evidence type="ECO:0000313" key="2">
    <source>
        <dbReference type="Proteomes" id="UP000182057"/>
    </source>
</evidence>
<dbReference type="EMBL" id="FMMM01000025">
    <property type="protein sequence ID" value="SCQ19418.1"/>
    <property type="molecule type" value="Genomic_DNA"/>
</dbReference>
<sequence length="92" mass="10617">MRTVSGLDVHKDSIFMCILDEQGKKREEKFGVTTREIKRLSSVMHTHYVSEVCMESTGIYWIPILIPENPALSNNVIVFLLFPTFYLPIVSR</sequence>
<dbReference type="AlphaFoldDB" id="A0A1D3UHB6"/>
<reference evidence="1 2" key="1">
    <citation type="submission" date="2016-09" db="EMBL/GenBank/DDBJ databases">
        <authorList>
            <person name="Capua I."/>
            <person name="De Benedictis P."/>
            <person name="Joannis T."/>
            <person name="Lombin L.H."/>
            <person name="Cattoli G."/>
        </authorList>
    </citation>
    <scope>NUCLEOTIDE SEQUENCE [LARGE SCALE GENOMIC DNA]</scope>
    <source>
        <strain evidence="1 2">UB20</strain>
    </source>
</reference>
<protein>
    <submittedName>
        <fullName evidence="1">Uncharacterized protein</fullName>
    </submittedName>
</protein>
<organism evidence="1 2">
    <name type="scientific">Tannerella forsythia</name>
    <name type="common">Bacteroides forsythus</name>
    <dbReference type="NCBI Taxonomy" id="28112"/>
    <lineage>
        <taxon>Bacteria</taxon>
        <taxon>Pseudomonadati</taxon>
        <taxon>Bacteroidota</taxon>
        <taxon>Bacteroidia</taxon>
        <taxon>Bacteroidales</taxon>
        <taxon>Tannerellaceae</taxon>
        <taxon>Tannerella</taxon>
    </lineage>
</organism>